<gene>
    <name evidence="2" type="ORF">IFM89_001303</name>
</gene>
<dbReference type="OrthoDB" id="2110130at2759"/>
<dbReference type="EMBL" id="JADFTS010000001">
    <property type="protein sequence ID" value="KAF9623383.1"/>
    <property type="molecule type" value="Genomic_DNA"/>
</dbReference>
<dbReference type="AlphaFoldDB" id="A0A835IXJ2"/>
<dbReference type="PANTHER" id="PTHR19211:SF15">
    <property type="entry name" value="ATP-BINDING CASSETTE SUB-FAMILY F MEMBER 2"/>
    <property type="match status" value="1"/>
</dbReference>
<evidence type="ECO:0000256" key="1">
    <source>
        <dbReference type="ARBA" id="ARBA00022737"/>
    </source>
</evidence>
<keyword evidence="3" id="KW-1185">Reference proteome</keyword>
<comment type="caution">
    <text evidence="2">The sequence shown here is derived from an EMBL/GenBank/DDBJ whole genome shotgun (WGS) entry which is preliminary data.</text>
</comment>
<dbReference type="InterPro" id="IPR050611">
    <property type="entry name" value="ABCF"/>
</dbReference>
<dbReference type="InterPro" id="IPR027417">
    <property type="entry name" value="P-loop_NTPase"/>
</dbReference>
<protein>
    <recommendedName>
        <fullName evidence="4">ABC transporter domain-containing protein</fullName>
    </recommendedName>
</protein>
<proteinExistence type="predicted"/>
<dbReference type="PANTHER" id="PTHR19211">
    <property type="entry name" value="ATP-BINDING TRANSPORT PROTEIN-RELATED"/>
    <property type="match status" value="1"/>
</dbReference>
<dbReference type="Gene3D" id="3.40.50.300">
    <property type="entry name" value="P-loop containing nucleotide triphosphate hydrolases"/>
    <property type="match status" value="1"/>
</dbReference>
<name>A0A835IXJ2_9MAGN</name>
<dbReference type="GO" id="GO:0005524">
    <property type="term" value="F:ATP binding"/>
    <property type="evidence" value="ECO:0007669"/>
    <property type="project" value="TreeGrafter"/>
</dbReference>
<organism evidence="2 3">
    <name type="scientific">Coptis chinensis</name>
    <dbReference type="NCBI Taxonomy" id="261450"/>
    <lineage>
        <taxon>Eukaryota</taxon>
        <taxon>Viridiplantae</taxon>
        <taxon>Streptophyta</taxon>
        <taxon>Embryophyta</taxon>
        <taxon>Tracheophyta</taxon>
        <taxon>Spermatophyta</taxon>
        <taxon>Magnoliopsida</taxon>
        <taxon>Ranunculales</taxon>
        <taxon>Ranunculaceae</taxon>
        <taxon>Coptidoideae</taxon>
        <taxon>Coptis</taxon>
    </lineage>
</organism>
<evidence type="ECO:0000313" key="2">
    <source>
        <dbReference type="EMBL" id="KAF9623383.1"/>
    </source>
</evidence>
<dbReference type="SUPFAM" id="SSF52540">
    <property type="entry name" value="P-loop containing nucleoside triphosphate hydrolases"/>
    <property type="match status" value="1"/>
</dbReference>
<sequence>MTNHDPRGMRIQCSNQFALRGGKRVQEDEEKRMRIALAHALLMNPTILFLDEPTNHLDLEASDWLEEMLKKFDRLLVAAASIIAQETVIG</sequence>
<accession>A0A835IXJ2</accession>
<keyword evidence="1" id="KW-0677">Repeat</keyword>
<dbReference type="Proteomes" id="UP000631114">
    <property type="component" value="Unassembled WGS sequence"/>
</dbReference>
<evidence type="ECO:0008006" key="4">
    <source>
        <dbReference type="Google" id="ProtNLM"/>
    </source>
</evidence>
<reference evidence="2 3" key="1">
    <citation type="submission" date="2020-10" db="EMBL/GenBank/DDBJ databases">
        <title>The Coptis chinensis genome and diversification of protoberbering-type alkaloids.</title>
        <authorList>
            <person name="Wang B."/>
            <person name="Shu S."/>
            <person name="Song C."/>
            <person name="Liu Y."/>
        </authorList>
    </citation>
    <scope>NUCLEOTIDE SEQUENCE [LARGE SCALE GENOMIC DNA]</scope>
    <source>
        <strain evidence="2">HL-2020</strain>
        <tissue evidence="2">Leaf</tissue>
    </source>
</reference>
<evidence type="ECO:0000313" key="3">
    <source>
        <dbReference type="Proteomes" id="UP000631114"/>
    </source>
</evidence>